<dbReference type="InterPro" id="IPR001404">
    <property type="entry name" value="Hsp90_fam"/>
</dbReference>
<dbReference type="CDD" id="cd16927">
    <property type="entry name" value="HATPase_Hsp90-like"/>
    <property type="match status" value="1"/>
</dbReference>
<feature type="binding site" evidence="5">
    <location>
        <begin position="176"/>
        <end position="177"/>
    </location>
    <ligand>
        <name>ATP</name>
        <dbReference type="ChEBI" id="CHEBI:30616"/>
    </ligand>
</feature>
<dbReference type="InterPro" id="IPR037196">
    <property type="entry name" value="HSP90_C"/>
</dbReference>
<dbReference type="PANTHER" id="PTHR11528">
    <property type="entry name" value="HEAT SHOCK PROTEIN 90 FAMILY MEMBER"/>
    <property type="match status" value="1"/>
</dbReference>
<dbReference type="OrthoDB" id="28737at2759"/>
<dbReference type="RefSeq" id="XP_028543539.1">
    <property type="nucleotide sequence ID" value="XM_028687738.1"/>
</dbReference>
<dbReference type="Proteomes" id="UP000195521">
    <property type="component" value="Unassembled WGS sequence"/>
</dbReference>
<dbReference type="Gene3D" id="1.20.120.790">
    <property type="entry name" value="Heat shock protein 90, C-terminal domain"/>
    <property type="match status" value="1"/>
</dbReference>
<dbReference type="Gene3D" id="3.30.230.80">
    <property type="match status" value="1"/>
</dbReference>
<dbReference type="SUPFAM" id="SSF54211">
    <property type="entry name" value="Ribosomal protein S5 domain 2-like"/>
    <property type="match status" value="1"/>
</dbReference>
<evidence type="ECO:0000256" key="5">
    <source>
        <dbReference type="PIRSR" id="PIRSR002583-1"/>
    </source>
</evidence>
<protein>
    <submittedName>
        <fullName evidence="7">Heat shock protein 90</fullName>
    </submittedName>
</protein>
<evidence type="ECO:0000313" key="8">
    <source>
        <dbReference type="Proteomes" id="UP000195521"/>
    </source>
</evidence>
<dbReference type="OMA" id="DHTQQNE"/>
<dbReference type="Pfam" id="PF00183">
    <property type="entry name" value="HSP90"/>
    <property type="match status" value="1"/>
</dbReference>
<evidence type="ECO:0000256" key="3">
    <source>
        <dbReference type="ARBA" id="ARBA00022840"/>
    </source>
</evidence>
<feature type="binding site" evidence="5">
    <location>
        <position position="156"/>
    </location>
    <ligand>
        <name>ATP</name>
        <dbReference type="ChEBI" id="CHEBI:30616"/>
    </ligand>
</feature>
<feature type="binding site" evidence="5">
    <location>
        <position position="107"/>
    </location>
    <ligand>
        <name>ATP</name>
        <dbReference type="ChEBI" id="CHEBI:30616"/>
    </ligand>
</feature>
<dbReference type="GO" id="GO:0051082">
    <property type="term" value="F:unfolded protein binding"/>
    <property type="evidence" value="ECO:0007669"/>
    <property type="project" value="InterPro"/>
</dbReference>
<comment type="similarity">
    <text evidence="1">Belongs to the heat shock protein 90 family.</text>
</comment>
<dbReference type="HAMAP" id="MF_00505">
    <property type="entry name" value="HSP90"/>
    <property type="match status" value="1"/>
</dbReference>
<dbReference type="SUPFAM" id="SSF110942">
    <property type="entry name" value="HSP90 C-terminal domain"/>
    <property type="match status" value="1"/>
</dbReference>
<organism evidence="7 8">
    <name type="scientific">Plasmodium gonderi</name>
    <dbReference type="NCBI Taxonomy" id="77519"/>
    <lineage>
        <taxon>Eukaryota</taxon>
        <taxon>Sar</taxon>
        <taxon>Alveolata</taxon>
        <taxon>Apicomplexa</taxon>
        <taxon>Aconoidasida</taxon>
        <taxon>Haemosporida</taxon>
        <taxon>Plasmodiidae</taxon>
        <taxon>Plasmodium</taxon>
        <taxon>Plasmodium (Plasmodium)</taxon>
    </lineage>
</organism>
<comment type="caution">
    <text evidence="7">The sequence shown here is derived from an EMBL/GenBank/DDBJ whole genome shotgun (WGS) entry which is preliminary data.</text>
</comment>
<feature type="binding site" evidence="5">
    <location>
        <position position="504"/>
    </location>
    <ligand>
        <name>ATP</name>
        <dbReference type="ChEBI" id="CHEBI:30616"/>
    </ligand>
</feature>
<feature type="compositionally biased region" description="Basic and acidic residues" evidence="6">
    <location>
        <begin position="202"/>
        <end position="211"/>
    </location>
</feature>
<dbReference type="PIRSF" id="PIRSF002583">
    <property type="entry name" value="Hsp90"/>
    <property type="match status" value="1"/>
</dbReference>
<feature type="binding site" evidence="5">
    <location>
        <position position="161"/>
    </location>
    <ligand>
        <name>ATP</name>
        <dbReference type="ChEBI" id="CHEBI:30616"/>
    </ligand>
</feature>
<keyword evidence="4" id="KW-0143">Chaperone</keyword>
<dbReference type="GeneID" id="39747668"/>
<dbReference type="GO" id="GO:0140662">
    <property type="term" value="F:ATP-dependent protein folding chaperone"/>
    <property type="evidence" value="ECO:0007669"/>
    <property type="project" value="InterPro"/>
</dbReference>
<evidence type="ECO:0000313" key="7">
    <source>
        <dbReference type="EMBL" id="GAW80950.1"/>
    </source>
</evidence>
<sequence length="881" mass="100330">MSMSKFARSTLHINKACSVVDKQIKNNTAVRTLKGLRNISNYKNVCNKWNAELVTIGVAKHGRIAKHFSNAGGECYEFKAETKKLLQIVAHSLYTDKEVFIRELISNSSDALEKRRFLQTASTKNVDDTSGDELANIPLHIKVSADANKNLFIIEDSGIGMNKEEVIENLGTIAKSGSLNFLNSLKERSSKTDDGNNISEQSGEKRTESSKPGDNIIGQFGVGFYSSFVVSDQVEVFTRSYDSNSVGYHWKSDGNGTFSLKEVQEDLPRGTKIICHLKDSCKEFSNIHRVQEIVEKFSSFINFPVYIVNRKRDIKGSKGIVKGENGESQMQEKMSDEGVGEETMNKMDTTFVNAKELETMNQEEDDSASKISSAKEEEIEELRKDVYDEVQINNQKPLWCKNNVTEEEHEKFFKFLNKKKSYDDNKSYIYKLQYKTDAPVSIKSVFYIPEEAPSRLFQQNNEIEVSLYCKKVLIKKNADGIIPKWLHFVKGVIDCEDMPLNISRENMQDTTLINKISRVVVTKILKTLEKEALNDEEKFRKFYSNYSYYLKEGVLEDSSSSFYKSILMNLLRFYSIQEKRIISLKDYVNKFKNGQKKIYYFCVNEINVALSSPYMEPFKKQNIDVLLLFEEIDEFVLMNLQEFNGSKFVSIDSSQNEDFDEIVLNANEGEIGNAENDPKQGKKQTEKKHIFTESQKSELAKYFKDVLGSKCSDVKFSDRLTESPAVVTGFLSPTLRKVMKATMKNASFQDNNMLHNLPATLELNPSHTIITSIYHLKSSNQEVSKLLVQQLYDNACIAAGILEDPRSLLTKLNELLALTARYAYHYENNTSNAETHVEHTTPSAEETVGNTEMLINSKELLHDTRMDEQGNVAKETQSSKL</sequence>
<evidence type="ECO:0000256" key="2">
    <source>
        <dbReference type="ARBA" id="ARBA00022741"/>
    </source>
</evidence>
<accession>A0A1Y1JFC3</accession>
<feature type="binding site" evidence="5">
    <location>
        <position position="175"/>
    </location>
    <ligand>
        <name>ATP</name>
        <dbReference type="ChEBI" id="CHEBI:30616"/>
    </ligand>
</feature>
<dbReference type="Pfam" id="PF13589">
    <property type="entry name" value="HATPase_c_3"/>
    <property type="match status" value="1"/>
</dbReference>
<proteinExistence type="inferred from homology"/>
<keyword evidence="7" id="KW-0346">Stress response</keyword>
<dbReference type="GO" id="GO:0016887">
    <property type="term" value="F:ATP hydrolysis activity"/>
    <property type="evidence" value="ECO:0007669"/>
    <property type="project" value="InterPro"/>
</dbReference>
<feature type="binding site" evidence="5">
    <location>
        <position position="103"/>
    </location>
    <ligand>
        <name>ATP</name>
        <dbReference type="ChEBI" id="CHEBI:30616"/>
    </ligand>
</feature>
<feature type="binding site" evidence="5">
    <location>
        <position position="169"/>
    </location>
    <ligand>
        <name>ATP</name>
        <dbReference type="ChEBI" id="CHEBI:30616"/>
    </ligand>
</feature>
<dbReference type="Gene3D" id="3.40.50.11260">
    <property type="match status" value="1"/>
</dbReference>
<name>A0A1Y1JFC3_PLAGO</name>
<reference evidence="8" key="1">
    <citation type="submission" date="2017-04" db="EMBL/GenBank/DDBJ databases">
        <title>Plasmodium gonderi genome.</title>
        <authorList>
            <person name="Arisue N."/>
            <person name="Honma H."/>
            <person name="Kawai S."/>
            <person name="Tougan T."/>
            <person name="Tanabe K."/>
            <person name="Horii T."/>
        </authorList>
    </citation>
    <scope>NUCLEOTIDE SEQUENCE [LARGE SCALE GENOMIC DNA]</scope>
    <source>
        <strain evidence="8">ATCC 30045</strain>
    </source>
</reference>
<feature type="region of interest" description="Disordered" evidence="6">
    <location>
        <begin position="319"/>
        <end position="339"/>
    </location>
</feature>
<feature type="region of interest" description="Disordered" evidence="6">
    <location>
        <begin position="188"/>
        <end position="213"/>
    </location>
</feature>
<evidence type="ECO:0000256" key="1">
    <source>
        <dbReference type="ARBA" id="ARBA00008239"/>
    </source>
</evidence>
<dbReference type="FunFam" id="3.30.230.80:FF:000004">
    <property type="entry name" value="Heat shock protein 75 kDa"/>
    <property type="match status" value="1"/>
</dbReference>
<keyword evidence="3 5" id="KW-0067">ATP-binding</keyword>
<dbReference type="PRINTS" id="PR00775">
    <property type="entry name" value="HEATSHOCK90"/>
</dbReference>
<evidence type="ECO:0000256" key="6">
    <source>
        <dbReference type="SAM" id="MobiDB-lite"/>
    </source>
</evidence>
<dbReference type="Gene3D" id="3.30.565.10">
    <property type="entry name" value="Histidine kinase-like ATPase, C-terminal domain"/>
    <property type="match status" value="1"/>
</dbReference>
<dbReference type="GO" id="GO:0005524">
    <property type="term" value="F:ATP binding"/>
    <property type="evidence" value="ECO:0007669"/>
    <property type="project" value="UniProtKB-KW"/>
</dbReference>
<evidence type="ECO:0000256" key="4">
    <source>
        <dbReference type="ARBA" id="ARBA00023186"/>
    </source>
</evidence>
<dbReference type="EMBL" id="BDQF01000010">
    <property type="protein sequence ID" value="GAW80950.1"/>
    <property type="molecule type" value="Genomic_DNA"/>
</dbReference>
<keyword evidence="8" id="KW-1185">Reference proteome</keyword>
<dbReference type="SUPFAM" id="SSF55874">
    <property type="entry name" value="ATPase domain of HSP90 chaperone/DNA topoisomerase II/histidine kinase"/>
    <property type="match status" value="1"/>
</dbReference>
<feature type="binding site" evidence="5">
    <location>
        <begin position="219"/>
        <end position="224"/>
    </location>
    <ligand>
        <name>ATP</name>
        <dbReference type="ChEBI" id="CHEBI:30616"/>
    </ligand>
</feature>
<dbReference type="InterPro" id="IPR020568">
    <property type="entry name" value="Ribosomal_Su5_D2-typ_SF"/>
</dbReference>
<feature type="binding site" evidence="5">
    <location>
        <position position="271"/>
    </location>
    <ligand>
        <name>ATP</name>
        <dbReference type="ChEBI" id="CHEBI:30616"/>
    </ligand>
</feature>
<keyword evidence="2 5" id="KW-0547">Nucleotide-binding</keyword>
<dbReference type="InterPro" id="IPR020575">
    <property type="entry name" value="Hsp90_N"/>
</dbReference>
<dbReference type="AlphaFoldDB" id="A0A1Y1JFC3"/>
<dbReference type="InterPro" id="IPR036890">
    <property type="entry name" value="HATPase_C_sf"/>
</dbReference>
<dbReference type="NCBIfam" id="NF003555">
    <property type="entry name" value="PRK05218.1"/>
    <property type="match status" value="1"/>
</dbReference>
<gene>
    <name evidence="7" type="ORF">PGO_091500</name>
</gene>